<organism evidence="2 3">
    <name type="scientific">Alternaria panax</name>
    <dbReference type="NCBI Taxonomy" id="48097"/>
    <lineage>
        <taxon>Eukaryota</taxon>
        <taxon>Fungi</taxon>
        <taxon>Dikarya</taxon>
        <taxon>Ascomycota</taxon>
        <taxon>Pezizomycotina</taxon>
        <taxon>Dothideomycetes</taxon>
        <taxon>Pleosporomycetidae</taxon>
        <taxon>Pleosporales</taxon>
        <taxon>Pleosporineae</taxon>
        <taxon>Pleosporaceae</taxon>
        <taxon>Alternaria</taxon>
        <taxon>Alternaria sect. Panax</taxon>
    </lineage>
</organism>
<accession>A0AAD4NVP6</accession>
<reference evidence="2" key="1">
    <citation type="submission" date="2021-07" db="EMBL/GenBank/DDBJ databases">
        <title>Genome Resource of American Ginseng Black Spot Pathogen Alternaria panax.</title>
        <authorList>
            <person name="Qiu C."/>
            <person name="Wang W."/>
            <person name="Liu Z."/>
        </authorList>
    </citation>
    <scope>NUCLEOTIDE SEQUENCE</scope>
    <source>
        <strain evidence="2">BNCC115425</strain>
    </source>
</reference>
<dbReference type="GO" id="GO:0004672">
    <property type="term" value="F:protein kinase activity"/>
    <property type="evidence" value="ECO:0007669"/>
    <property type="project" value="InterPro"/>
</dbReference>
<sequence length="410" mass="46611">MGRRLLTSIPHSARTLYHLRYRVAVVFLILALLQQQNLYLTSRKALSEKYAATNFDSNSGKGLQAQSWRPDVEQLKLQEELIAKRASWKVLGEGWEGKVFTYKDSVIKTFTPGRSPFRNCAPDGTKWPTEIPASLQFGGFFADDANATHVGFLPLKAHFMASTEPNEPAEWHLVTPLLRGGNLASLAQRLSLDEQPMSYEHVDASFRPAFNKLLESMGILHDAGYCHDDVKPGNVFIQDESHWVMGDLGNVREIEHPYHSSRIWKDNGQLEDCRANDVVRALRSYLKFVQCSAADEEDFNAALYKGRTPLSRLFWWTLADAPHMSTEELRRRSLIEYPDAAYKIEVNNEYPKPTQPFNFLSQFFKRRAMKRAADQALATRIGEKRARLWGMVWLFGVPESGVCRAASIGL</sequence>
<dbReference type="InterPro" id="IPR011009">
    <property type="entry name" value="Kinase-like_dom_sf"/>
</dbReference>
<keyword evidence="3" id="KW-1185">Reference proteome</keyword>
<dbReference type="AlphaFoldDB" id="A0AAD4NVP6"/>
<evidence type="ECO:0000259" key="1">
    <source>
        <dbReference type="PROSITE" id="PS50011"/>
    </source>
</evidence>
<dbReference type="EMBL" id="JAANER010000001">
    <property type="protein sequence ID" value="KAG9196462.1"/>
    <property type="molecule type" value="Genomic_DNA"/>
</dbReference>
<dbReference type="InterPro" id="IPR000719">
    <property type="entry name" value="Prot_kinase_dom"/>
</dbReference>
<dbReference type="Proteomes" id="UP001199106">
    <property type="component" value="Unassembled WGS sequence"/>
</dbReference>
<comment type="caution">
    <text evidence="2">The sequence shown here is derived from an EMBL/GenBank/DDBJ whole genome shotgun (WGS) entry which is preliminary data.</text>
</comment>
<gene>
    <name evidence="2" type="ORF">G6011_01583</name>
</gene>
<feature type="domain" description="Protein kinase" evidence="1">
    <location>
        <begin position="85"/>
        <end position="394"/>
    </location>
</feature>
<dbReference type="InterPro" id="IPR008271">
    <property type="entry name" value="Ser/Thr_kinase_AS"/>
</dbReference>
<protein>
    <recommendedName>
        <fullName evidence="1">Protein kinase domain-containing protein</fullName>
    </recommendedName>
</protein>
<dbReference type="SUPFAM" id="SSF56112">
    <property type="entry name" value="Protein kinase-like (PK-like)"/>
    <property type="match status" value="1"/>
</dbReference>
<evidence type="ECO:0000313" key="2">
    <source>
        <dbReference type="EMBL" id="KAG9196462.1"/>
    </source>
</evidence>
<dbReference type="GO" id="GO:0005524">
    <property type="term" value="F:ATP binding"/>
    <property type="evidence" value="ECO:0007669"/>
    <property type="project" value="InterPro"/>
</dbReference>
<dbReference type="PROSITE" id="PS50011">
    <property type="entry name" value="PROTEIN_KINASE_DOM"/>
    <property type="match status" value="1"/>
</dbReference>
<evidence type="ECO:0000313" key="3">
    <source>
        <dbReference type="Proteomes" id="UP001199106"/>
    </source>
</evidence>
<proteinExistence type="predicted"/>
<name>A0AAD4NVP6_9PLEO</name>
<dbReference type="Gene3D" id="1.10.510.10">
    <property type="entry name" value="Transferase(Phosphotransferase) domain 1"/>
    <property type="match status" value="1"/>
</dbReference>
<dbReference type="PROSITE" id="PS00108">
    <property type="entry name" value="PROTEIN_KINASE_ST"/>
    <property type="match status" value="1"/>
</dbReference>